<protein>
    <submittedName>
        <fullName evidence="2">Putative endonuclease</fullName>
    </submittedName>
</protein>
<sequence length="118" mass="12557">MSGLVSYLSGKAAEDRVLSAYSAQGYRLVCRRWRGPGGEIDLVLSKGDEAIFVEVKSSRSMAEAAAHLSRRQIGRLLASAEAALGFFARGSLTPMRFDVALVDGAGRIDVIPNALMVG</sequence>
<dbReference type="Gene3D" id="3.40.1350.10">
    <property type="match status" value="1"/>
</dbReference>
<evidence type="ECO:0000313" key="3">
    <source>
        <dbReference type="Proteomes" id="UP000245708"/>
    </source>
</evidence>
<dbReference type="Pfam" id="PF02021">
    <property type="entry name" value="UPF0102"/>
    <property type="match status" value="1"/>
</dbReference>
<evidence type="ECO:0000256" key="1">
    <source>
        <dbReference type="ARBA" id="ARBA00006738"/>
    </source>
</evidence>
<dbReference type="AlphaFoldDB" id="A0A316GEG0"/>
<accession>A0A316GEG0</accession>
<gene>
    <name evidence="2" type="ORF">C7455_108102</name>
</gene>
<proteinExistence type="inferred from homology"/>
<dbReference type="InterPro" id="IPR011335">
    <property type="entry name" value="Restrct_endonuc-II-like"/>
</dbReference>
<organism evidence="2 3">
    <name type="scientific">Roseicyclus mahoneyensis</name>
    <dbReference type="NCBI Taxonomy" id="164332"/>
    <lineage>
        <taxon>Bacteria</taxon>
        <taxon>Pseudomonadati</taxon>
        <taxon>Pseudomonadota</taxon>
        <taxon>Alphaproteobacteria</taxon>
        <taxon>Rhodobacterales</taxon>
        <taxon>Roseobacteraceae</taxon>
        <taxon>Roseicyclus</taxon>
    </lineage>
</organism>
<dbReference type="OrthoDB" id="9812968at2"/>
<dbReference type="PANTHER" id="PTHR34039">
    <property type="entry name" value="UPF0102 PROTEIN YRAN"/>
    <property type="match status" value="1"/>
</dbReference>
<keyword evidence="2" id="KW-0378">Hydrolase</keyword>
<dbReference type="PANTHER" id="PTHR34039:SF1">
    <property type="entry name" value="UPF0102 PROTEIN YRAN"/>
    <property type="match status" value="1"/>
</dbReference>
<dbReference type="RefSeq" id="WP_109669707.1">
    <property type="nucleotide sequence ID" value="NZ_QGGW01000008.1"/>
</dbReference>
<keyword evidence="3" id="KW-1185">Reference proteome</keyword>
<dbReference type="GO" id="GO:0004519">
    <property type="term" value="F:endonuclease activity"/>
    <property type="evidence" value="ECO:0007669"/>
    <property type="project" value="UniProtKB-KW"/>
</dbReference>
<reference evidence="2 3" key="1">
    <citation type="submission" date="2018-05" db="EMBL/GenBank/DDBJ databases">
        <title>Genomic Encyclopedia of Type Strains, Phase IV (KMG-IV): sequencing the most valuable type-strain genomes for metagenomic binning, comparative biology and taxonomic classification.</title>
        <authorList>
            <person name="Goeker M."/>
        </authorList>
    </citation>
    <scope>NUCLEOTIDE SEQUENCE [LARGE SCALE GENOMIC DNA]</scope>
    <source>
        <strain evidence="2 3">DSM 16097</strain>
    </source>
</reference>
<dbReference type="InterPro" id="IPR011856">
    <property type="entry name" value="tRNA_endonuc-like_dom_sf"/>
</dbReference>
<dbReference type="InterPro" id="IPR003509">
    <property type="entry name" value="UPF0102_YraN-like"/>
</dbReference>
<comment type="caution">
    <text evidence="2">The sequence shown here is derived from an EMBL/GenBank/DDBJ whole genome shotgun (WGS) entry which is preliminary data.</text>
</comment>
<dbReference type="Proteomes" id="UP000245708">
    <property type="component" value="Unassembled WGS sequence"/>
</dbReference>
<dbReference type="SUPFAM" id="SSF52980">
    <property type="entry name" value="Restriction endonuclease-like"/>
    <property type="match status" value="1"/>
</dbReference>
<dbReference type="GO" id="GO:0003676">
    <property type="term" value="F:nucleic acid binding"/>
    <property type="evidence" value="ECO:0007669"/>
    <property type="project" value="InterPro"/>
</dbReference>
<evidence type="ECO:0000313" key="2">
    <source>
        <dbReference type="EMBL" id="PWK59334.1"/>
    </source>
</evidence>
<keyword evidence="2" id="KW-0540">Nuclease</keyword>
<comment type="similarity">
    <text evidence="1">Belongs to the UPF0102 family.</text>
</comment>
<name>A0A316GEG0_9RHOB</name>
<dbReference type="EMBL" id="QGGW01000008">
    <property type="protein sequence ID" value="PWK59334.1"/>
    <property type="molecule type" value="Genomic_DNA"/>
</dbReference>
<keyword evidence="2" id="KW-0255">Endonuclease</keyword>